<evidence type="ECO:0000313" key="2">
    <source>
        <dbReference type="Proteomes" id="UP000277204"/>
    </source>
</evidence>
<keyword evidence="2" id="KW-1185">Reference proteome</keyword>
<dbReference type="STRING" id="48269.A0A183M6R3"/>
<gene>
    <name evidence="1" type="ORF">SMRZ_LOCUS11738</name>
</gene>
<organism evidence="1 2">
    <name type="scientific">Schistosoma margrebowiei</name>
    <dbReference type="NCBI Taxonomy" id="48269"/>
    <lineage>
        <taxon>Eukaryota</taxon>
        <taxon>Metazoa</taxon>
        <taxon>Spiralia</taxon>
        <taxon>Lophotrochozoa</taxon>
        <taxon>Platyhelminthes</taxon>
        <taxon>Trematoda</taxon>
        <taxon>Digenea</taxon>
        <taxon>Strigeidida</taxon>
        <taxon>Schistosomatoidea</taxon>
        <taxon>Schistosomatidae</taxon>
        <taxon>Schistosoma</taxon>
    </lineage>
</organism>
<accession>A0A183M6R3</accession>
<dbReference type="AlphaFoldDB" id="A0A183M6R3"/>
<evidence type="ECO:0000313" key="1">
    <source>
        <dbReference type="EMBL" id="VDO96797.1"/>
    </source>
</evidence>
<reference evidence="1 2" key="1">
    <citation type="submission" date="2018-11" db="EMBL/GenBank/DDBJ databases">
        <authorList>
            <consortium name="Pathogen Informatics"/>
        </authorList>
    </citation>
    <scope>NUCLEOTIDE SEQUENCE [LARGE SCALE GENOMIC DNA]</scope>
    <source>
        <strain evidence="1 2">Zambia</strain>
    </source>
</reference>
<proteinExistence type="predicted"/>
<dbReference type="Proteomes" id="UP000277204">
    <property type="component" value="Unassembled WGS sequence"/>
</dbReference>
<dbReference type="EMBL" id="UZAI01006794">
    <property type="protein sequence ID" value="VDO96797.1"/>
    <property type="molecule type" value="Genomic_DNA"/>
</dbReference>
<sequence>MDKAANQKPEIVTSQRLPSLAVDRTQTTCLTSGNNLVKAHMSNQSYDSSYHCSTDFHQYPISLPNQSSLKESIFHESNEDNNGDTKSTISSGQQKHGLIKKLLNRTHSNNINHITSSNSSSEKLKILELRSHRRPQQTTDALQKVMGNVHHVSDFCSLYINRLLMSKCSLFSEFCLSFY</sequence>
<protein>
    <submittedName>
        <fullName evidence="1">Uncharacterized protein</fullName>
    </submittedName>
</protein>
<name>A0A183M6R3_9TREM</name>